<comment type="caution">
    <text evidence="7">The sequence shown here is derived from an EMBL/GenBank/DDBJ whole genome shotgun (WGS) entry which is preliminary data.</text>
</comment>
<protein>
    <submittedName>
        <fullName evidence="7">AI-2E family transporter</fullName>
    </submittedName>
</protein>
<dbReference type="Pfam" id="PF01594">
    <property type="entry name" value="AI-2E_transport"/>
    <property type="match status" value="1"/>
</dbReference>
<dbReference type="InterPro" id="IPR002549">
    <property type="entry name" value="AI-2E-like"/>
</dbReference>
<evidence type="ECO:0000313" key="8">
    <source>
        <dbReference type="Proteomes" id="UP001165368"/>
    </source>
</evidence>
<accession>A0ABS9LBN6</accession>
<evidence type="ECO:0000256" key="2">
    <source>
        <dbReference type="ARBA" id="ARBA00009773"/>
    </source>
</evidence>
<reference evidence="7" key="1">
    <citation type="submission" date="2022-01" db="EMBL/GenBank/DDBJ databases">
        <authorList>
            <person name="Jo J.-H."/>
            <person name="Im W.-T."/>
        </authorList>
    </citation>
    <scope>NUCLEOTIDE SEQUENCE</scope>
    <source>
        <strain evidence="7">I2-34</strain>
    </source>
</reference>
<comment type="similarity">
    <text evidence="2">Belongs to the autoinducer-2 exporter (AI-2E) (TC 2.A.86) family.</text>
</comment>
<dbReference type="EMBL" id="JAKLTQ010000020">
    <property type="protein sequence ID" value="MCG2624091.1"/>
    <property type="molecule type" value="Genomic_DNA"/>
</dbReference>
<evidence type="ECO:0000256" key="5">
    <source>
        <dbReference type="ARBA" id="ARBA00023136"/>
    </source>
</evidence>
<gene>
    <name evidence="7" type="ORF">LVY72_19575</name>
</gene>
<organism evidence="7 8">
    <name type="scientific">Arthrobacter hankyongi</name>
    <dbReference type="NCBI Taxonomy" id="2904801"/>
    <lineage>
        <taxon>Bacteria</taxon>
        <taxon>Bacillati</taxon>
        <taxon>Actinomycetota</taxon>
        <taxon>Actinomycetes</taxon>
        <taxon>Micrococcales</taxon>
        <taxon>Micrococcaceae</taxon>
        <taxon>Arthrobacter</taxon>
    </lineage>
</organism>
<feature type="transmembrane region" description="Helical" evidence="6">
    <location>
        <begin position="53"/>
        <end position="72"/>
    </location>
</feature>
<name>A0ABS9LBN6_9MICC</name>
<sequence length="181" mass="18564">MTTTASTVDVLQARGLWADGFGRAGTRAAQFILLLIAVSIAVYGLIQPKLIVIPLMVALILAAALNPVAAFLRGKGFRGALATWITFLAAVVVLGGIVTGIVFAVRSEWDKLVTAAADGFEGLRKFVVSGPLPIDQATIDRAIDAVTECATSSQFGAAAPVGISTAAEVITGVLLGAVVPF</sequence>
<keyword evidence="3 6" id="KW-0812">Transmembrane</keyword>
<feature type="transmembrane region" description="Helical" evidence="6">
    <location>
        <begin position="28"/>
        <end position="46"/>
    </location>
</feature>
<feature type="transmembrane region" description="Helical" evidence="6">
    <location>
        <begin position="84"/>
        <end position="105"/>
    </location>
</feature>
<evidence type="ECO:0000256" key="3">
    <source>
        <dbReference type="ARBA" id="ARBA00022692"/>
    </source>
</evidence>
<dbReference type="RefSeq" id="WP_237825480.1">
    <property type="nucleotide sequence ID" value="NZ_JAKLTQ010000020.1"/>
</dbReference>
<keyword evidence="8" id="KW-1185">Reference proteome</keyword>
<proteinExistence type="inferred from homology"/>
<evidence type="ECO:0000256" key="1">
    <source>
        <dbReference type="ARBA" id="ARBA00004141"/>
    </source>
</evidence>
<keyword evidence="4 6" id="KW-1133">Transmembrane helix</keyword>
<dbReference type="Proteomes" id="UP001165368">
    <property type="component" value="Unassembled WGS sequence"/>
</dbReference>
<evidence type="ECO:0000313" key="7">
    <source>
        <dbReference type="EMBL" id="MCG2624091.1"/>
    </source>
</evidence>
<comment type="subcellular location">
    <subcellularLocation>
        <location evidence="1">Membrane</location>
        <topology evidence="1">Multi-pass membrane protein</topology>
    </subcellularLocation>
</comment>
<keyword evidence="5 6" id="KW-0472">Membrane</keyword>
<evidence type="ECO:0000256" key="6">
    <source>
        <dbReference type="SAM" id="Phobius"/>
    </source>
</evidence>
<evidence type="ECO:0000256" key="4">
    <source>
        <dbReference type="ARBA" id="ARBA00022989"/>
    </source>
</evidence>